<sequence>MKKNTKKLLQRTDFKIKKSEKHTVFRIFNIKISNGKRKAGHRSAGVEPDNLAGMICFIIPPLRLVTKYLFSTTLYILKQGNNQKVQCRALTN</sequence>
<gene>
    <name evidence="1" type="ORF">B0E34_09440</name>
</gene>
<evidence type="ECO:0000313" key="1">
    <source>
        <dbReference type="EMBL" id="OVE57789.1"/>
    </source>
</evidence>
<organism evidence="1 2">
    <name type="scientific">Chryseobacterium mucoviscidosis</name>
    <dbReference type="NCBI Taxonomy" id="1945581"/>
    <lineage>
        <taxon>Bacteria</taxon>
        <taxon>Pseudomonadati</taxon>
        <taxon>Bacteroidota</taxon>
        <taxon>Flavobacteriia</taxon>
        <taxon>Flavobacteriales</taxon>
        <taxon>Weeksellaceae</taxon>
        <taxon>Chryseobacterium group</taxon>
        <taxon>Chryseobacterium</taxon>
    </lineage>
</organism>
<dbReference type="AlphaFoldDB" id="A0A202C1Y3"/>
<dbReference type="EMBL" id="MVAG01000113">
    <property type="protein sequence ID" value="OVE57789.1"/>
    <property type="molecule type" value="Genomic_DNA"/>
</dbReference>
<name>A0A202C1Y3_9FLAO</name>
<dbReference type="Proteomes" id="UP000196355">
    <property type="component" value="Unassembled WGS sequence"/>
</dbReference>
<protein>
    <submittedName>
        <fullName evidence="1">Uncharacterized protein</fullName>
    </submittedName>
</protein>
<reference evidence="2" key="1">
    <citation type="submission" date="2017-02" db="EMBL/GenBank/DDBJ databases">
        <authorList>
            <person name="Tetz G."/>
            <person name="Tetz V."/>
        </authorList>
    </citation>
    <scope>NUCLEOTIDE SEQUENCE [LARGE SCALE GENOMIC DNA]</scope>
    <source>
        <strain evidence="2">VT16-26</strain>
    </source>
</reference>
<comment type="caution">
    <text evidence="1">The sequence shown here is derived from an EMBL/GenBank/DDBJ whole genome shotgun (WGS) entry which is preliminary data.</text>
</comment>
<proteinExistence type="predicted"/>
<evidence type="ECO:0000313" key="2">
    <source>
        <dbReference type="Proteomes" id="UP000196355"/>
    </source>
</evidence>
<accession>A0A202C1Y3</accession>
<keyword evidence="2" id="KW-1185">Reference proteome</keyword>